<evidence type="ECO:0000259" key="10">
    <source>
        <dbReference type="PROSITE" id="PS51352"/>
    </source>
</evidence>
<dbReference type="Gene3D" id="3.40.30.10">
    <property type="entry name" value="Glutaredoxin"/>
    <property type="match status" value="1"/>
</dbReference>
<dbReference type="GO" id="GO:0015035">
    <property type="term" value="F:protein-disulfide reductase activity"/>
    <property type="evidence" value="ECO:0007669"/>
    <property type="project" value="UniProtKB-UniRule"/>
</dbReference>
<keyword evidence="2" id="KW-0813">Transport</keyword>
<dbReference type="AlphaFoldDB" id="F0SFR8"/>
<evidence type="ECO:0000256" key="4">
    <source>
        <dbReference type="ARBA" id="ARBA00023157"/>
    </source>
</evidence>
<keyword evidence="12" id="KW-1185">Reference proteome</keyword>
<dbReference type="InterPro" id="IPR013766">
    <property type="entry name" value="Thioredoxin_domain"/>
</dbReference>
<evidence type="ECO:0000313" key="11">
    <source>
        <dbReference type="EMBL" id="ADY61525.1"/>
    </source>
</evidence>
<dbReference type="PROSITE" id="PS51352">
    <property type="entry name" value="THIOREDOXIN_2"/>
    <property type="match status" value="1"/>
</dbReference>
<dbReference type="PANTHER" id="PTHR45663:SF11">
    <property type="entry name" value="GEO12009P1"/>
    <property type="match status" value="1"/>
</dbReference>
<keyword evidence="5 9" id="KW-0676">Redox-active center</keyword>
<dbReference type="OrthoDB" id="9790390at2"/>
<dbReference type="PIRSF" id="PIRSF000077">
    <property type="entry name" value="Thioredoxin"/>
    <property type="match status" value="1"/>
</dbReference>
<dbReference type="PANTHER" id="PTHR45663">
    <property type="entry name" value="GEO12009P1"/>
    <property type="match status" value="1"/>
</dbReference>
<feature type="site" description="Contributes to redox potential value" evidence="8">
    <location>
        <position position="32"/>
    </location>
</feature>
<dbReference type="NCBIfam" id="TIGR01068">
    <property type="entry name" value="thioredoxin"/>
    <property type="match status" value="1"/>
</dbReference>
<evidence type="ECO:0000313" key="12">
    <source>
        <dbReference type="Proteomes" id="UP000006860"/>
    </source>
</evidence>
<sequence>MAVKHANDSTFSQAVLQSNVPVLVDFHADWCPPCRMMDSTVNEIADELGPNADVVKVNVDDAQETAASYGIRSIPTFAVVHNGQVQTQLTGVVPKDQLLTELQRFTTM</sequence>
<gene>
    <name evidence="11" type="ordered locus">Plabr_3948</name>
</gene>
<feature type="active site" description="Nucleophile" evidence="8">
    <location>
        <position position="34"/>
    </location>
</feature>
<dbReference type="STRING" id="756272.Plabr_3948"/>
<evidence type="ECO:0000256" key="7">
    <source>
        <dbReference type="PIRNR" id="PIRNR000077"/>
    </source>
</evidence>
<feature type="active site" description="Nucleophile" evidence="8">
    <location>
        <position position="31"/>
    </location>
</feature>
<evidence type="ECO:0000256" key="2">
    <source>
        <dbReference type="ARBA" id="ARBA00022448"/>
    </source>
</evidence>
<dbReference type="SUPFAM" id="SSF52833">
    <property type="entry name" value="Thioredoxin-like"/>
    <property type="match status" value="1"/>
</dbReference>
<feature type="site" description="Contributes to redox potential value" evidence="8">
    <location>
        <position position="33"/>
    </location>
</feature>
<evidence type="ECO:0000256" key="3">
    <source>
        <dbReference type="ARBA" id="ARBA00022982"/>
    </source>
</evidence>
<evidence type="ECO:0000256" key="9">
    <source>
        <dbReference type="PIRSR" id="PIRSR000077-4"/>
    </source>
</evidence>
<organism evidence="11 12">
    <name type="scientific">Rubinisphaera brasiliensis (strain ATCC 49424 / DSM 5305 / JCM 21570 / IAM 15109 / NBRC 103401 / IFAM 1448)</name>
    <name type="common">Planctomyces brasiliensis</name>
    <dbReference type="NCBI Taxonomy" id="756272"/>
    <lineage>
        <taxon>Bacteria</taxon>
        <taxon>Pseudomonadati</taxon>
        <taxon>Planctomycetota</taxon>
        <taxon>Planctomycetia</taxon>
        <taxon>Planctomycetales</taxon>
        <taxon>Planctomycetaceae</taxon>
        <taxon>Rubinisphaera</taxon>
    </lineage>
</organism>
<reference evidence="12" key="1">
    <citation type="submission" date="2011-02" db="EMBL/GenBank/DDBJ databases">
        <title>The complete genome of Planctomyces brasiliensis DSM 5305.</title>
        <authorList>
            <person name="Lucas S."/>
            <person name="Copeland A."/>
            <person name="Lapidus A."/>
            <person name="Bruce D."/>
            <person name="Goodwin L."/>
            <person name="Pitluck S."/>
            <person name="Kyrpides N."/>
            <person name="Mavromatis K."/>
            <person name="Pagani I."/>
            <person name="Ivanova N."/>
            <person name="Ovchinnikova G."/>
            <person name="Lu M."/>
            <person name="Detter J.C."/>
            <person name="Han C."/>
            <person name="Land M."/>
            <person name="Hauser L."/>
            <person name="Markowitz V."/>
            <person name="Cheng J.-F."/>
            <person name="Hugenholtz P."/>
            <person name="Woyke T."/>
            <person name="Wu D."/>
            <person name="Tindall B."/>
            <person name="Pomrenke H.G."/>
            <person name="Brambilla E."/>
            <person name="Klenk H.-P."/>
            <person name="Eisen J.A."/>
        </authorList>
    </citation>
    <scope>NUCLEOTIDE SEQUENCE [LARGE SCALE GENOMIC DNA]</scope>
    <source>
        <strain evidence="12">ATCC 49424 / DSM 5305 / JCM 21570 / NBRC 103401 / IFAM 1448</strain>
    </source>
</reference>
<accession>F0SFR8</accession>
<dbReference type="CDD" id="cd02947">
    <property type="entry name" value="TRX_family"/>
    <property type="match status" value="1"/>
</dbReference>
<keyword evidence="3" id="KW-0249">Electron transport</keyword>
<comment type="similarity">
    <text evidence="1 7">Belongs to the thioredoxin family.</text>
</comment>
<evidence type="ECO:0000256" key="8">
    <source>
        <dbReference type="PIRSR" id="PIRSR000077-1"/>
    </source>
</evidence>
<dbReference type="InterPro" id="IPR005746">
    <property type="entry name" value="Thioredoxin"/>
</dbReference>
<protein>
    <recommendedName>
        <fullName evidence="6 7">Thioredoxin</fullName>
    </recommendedName>
</protein>
<dbReference type="KEGG" id="pbs:Plabr_3948"/>
<evidence type="ECO:0000256" key="6">
    <source>
        <dbReference type="NCBIfam" id="TIGR01068"/>
    </source>
</evidence>
<dbReference type="PROSITE" id="PS00194">
    <property type="entry name" value="THIOREDOXIN_1"/>
    <property type="match status" value="1"/>
</dbReference>
<feature type="domain" description="Thioredoxin" evidence="10">
    <location>
        <begin position="1"/>
        <end position="107"/>
    </location>
</feature>
<dbReference type="InterPro" id="IPR017937">
    <property type="entry name" value="Thioredoxin_CS"/>
</dbReference>
<keyword evidence="4 9" id="KW-1015">Disulfide bond</keyword>
<dbReference type="FunFam" id="3.40.30.10:FF:000001">
    <property type="entry name" value="Thioredoxin"/>
    <property type="match status" value="1"/>
</dbReference>
<evidence type="ECO:0000256" key="5">
    <source>
        <dbReference type="ARBA" id="ARBA00023284"/>
    </source>
</evidence>
<name>F0SFR8_RUBBR</name>
<evidence type="ECO:0000256" key="1">
    <source>
        <dbReference type="ARBA" id="ARBA00008987"/>
    </source>
</evidence>
<dbReference type="Pfam" id="PF00085">
    <property type="entry name" value="Thioredoxin"/>
    <property type="match status" value="1"/>
</dbReference>
<feature type="site" description="Deprotonates C-terminal active site Cys" evidence="8">
    <location>
        <position position="25"/>
    </location>
</feature>
<proteinExistence type="inferred from homology"/>
<feature type="disulfide bond" description="Redox-active" evidence="9">
    <location>
        <begin position="31"/>
        <end position="34"/>
    </location>
</feature>
<dbReference type="Proteomes" id="UP000006860">
    <property type="component" value="Chromosome"/>
</dbReference>
<dbReference type="EMBL" id="CP002546">
    <property type="protein sequence ID" value="ADY61525.1"/>
    <property type="molecule type" value="Genomic_DNA"/>
</dbReference>
<dbReference type="InterPro" id="IPR036249">
    <property type="entry name" value="Thioredoxin-like_sf"/>
</dbReference>
<dbReference type="eggNOG" id="COG3118">
    <property type="taxonomic scope" value="Bacteria"/>
</dbReference>
<dbReference type="GO" id="GO:0005737">
    <property type="term" value="C:cytoplasm"/>
    <property type="evidence" value="ECO:0007669"/>
    <property type="project" value="TreeGrafter"/>
</dbReference>
<dbReference type="HOGENOM" id="CLU_090389_10_2_0"/>